<feature type="non-terminal residue" evidence="2">
    <location>
        <position position="1"/>
    </location>
</feature>
<evidence type="ECO:0000259" key="1">
    <source>
        <dbReference type="Pfam" id="PF24669"/>
    </source>
</evidence>
<gene>
    <name evidence="2" type="ORF">OXD698_LOCUS53670</name>
</gene>
<sequence length="102" mass="12065">FEMLRSNPEMFQQVRQSSPQLADAIQRGDFDTFMQHVTAQSPEMQQRMELERLATLDPFDPEVQRRIHDIINMQNVQENMEHAVEHAPEVFGHVVMLYIVRK</sequence>
<dbReference type="Proteomes" id="UP000663844">
    <property type="component" value="Unassembled WGS sequence"/>
</dbReference>
<dbReference type="InterPro" id="IPR057273">
    <property type="entry name" value="Ddi1/2_HDD"/>
</dbReference>
<dbReference type="Pfam" id="PF24669">
    <property type="entry name" value="Ddi2_HDD"/>
    <property type="match status" value="1"/>
</dbReference>
<feature type="domain" description="Ddi1/2 HDD" evidence="1">
    <location>
        <begin position="1"/>
        <end position="59"/>
    </location>
</feature>
<dbReference type="AlphaFoldDB" id="A0A820RLZ1"/>
<dbReference type="EMBL" id="CAJOAZ010031197">
    <property type="protein sequence ID" value="CAF4438491.1"/>
    <property type="molecule type" value="Genomic_DNA"/>
</dbReference>
<evidence type="ECO:0000313" key="2">
    <source>
        <dbReference type="EMBL" id="CAF4438491.1"/>
    </source>
</evidence>
<name>A0A820RLZ1_9BILA</name>
<proteinExistence type="predicted"/>
<evidence type="ECO:0000313" key="3">
    <source>
        <dbReference type="Proteomes" id="UP000663844"/>
    </source>
</evidence>
<accession>A0A820RLZ1</accession>
<reference evidence="2" key="1">
    <citation type="submission" date="2021-02" db="EMBL/GenBank/DDBJ databases">
        <authorList>
            <person name="Nowell W R."/>
        </authorList>
    </citation>
    <scope>NUCLEOTIDE SEQUENCE</scope>
</reference>
<dbReference type="PANTHER" id="PTHR15397:SF3">
    <property type="entry name" value="DNA DAMAGE INDUCIBLE 1 HOMOLOG 2"/>
    <property type="match status" value="1"/>
</dbReference>
<protein>
    <recommendedName>
        <fullName evidence="1">Ddi1/2 HDD domain-containing protein</fullName>
    </recommendedName>
</protein>
<dbReference type="PANTHER" id="PTHR15397">
    <property type="entry name" value="SODIUM-GLUCOSE COTRANSPORTER REGULATORY PROTEIN -RELATED"/>
    <property type="match status" value="1"/>
</dbReference>
<comment type="caution">
    <text evidence="2">The sequence shown here is derived from an EMBL/GenBank/DDBJ whole genome shotgun (WGS) entry which is preliminary data.</text>
</comment>
<organism evidence="2 3">
    <name type="scientific">Adineta steineri</name>
    <dbReference type="NCBI Taxonomy" id="433720"/>
    <lineage>
        <taxon>Eukaryota</taxon>
        <taxon>Metazoa</taxon>
        <taxon>Spiralia</taxon>
        <taxon>Gnathifera</taxon>
        <taxon>Rotifera</taxon>
        <taxon>Eurotatoria</taxon>
        <taxon>Bdelloidea</taxon>
        <taxon>Adinetida</taxon>
        <taxon>Adinetidae</taxon>
        <taxon>Adineta</taxon>
    </lineage>
</organism>